<keyword evidence="7" id="KW-0812">Transmembrane</keyword>
<dbReference type="PANTHER" id="PTHR44936:SF10">
    <property type="entry name" value="SENSOR PROTEIN RSTB"/>
    <property type="match status" value="1"/>
</dbReference>
<dbReference type="Gene3D" id="3.30.565.10">
    <property type="entry name" value="Histidine kinase-like ATPase, C-terminal domain"/>
    <property type="match status" value="1"/>
</dbReference>
<keyword evidence="5 9" id="KW-0418">Kinase</keyword>
<reference evidence="9 10" key="1">
    <citation type="submission" date="2020-08" db="EMBL/GenBank/DDBJ databases">
        <title>Novel species isolated from subtropical streams in China.</title>
        <authorList>
            <person name="Lu H."/>
        </authorList>
    </citation>
    <scope>NUCLEOTIDE SEQUENCE [LARGE SCALE GENOMIC DNA]</scope>
    <source>
        <strain evidence="9 10">CY18W</strain>
    </source>
</reference>
<dbReference type="EMBL" id="JACOGF010000018">
    <property type="protein sequence ID" value="MBC3920654.1"/>
    <property type="molecule type" value="Genomic_DNA"/>
</dbReference>
<feature type="domain" description="Histidine kinase" evidence="8">
    <location>
        <begin position="487"/>
        <end position="688"/>
    </location>
</feature>
<dbReference type="InterPro" id="IPR005467">
    <property type="entry name" value="His_kinase_dom"/>
</dbReference>
<feature type="transmembrane region" description="Helical" evidence="7">
    <location>
        <begin position="393"/>
        <end position="415"/>
    </location>
</feature>
<evidence type="ECO:0000259" key="8">
    <source>
        <dbReference type="PROSITE" id="PS50109"/>
    </source>
</evidence>
<sequence>MTKFLLATYRLRILFRGVFLLLALATVGLALSVLQQEKQLSYNNYQSNFNKTRLQISATLRHPAGQLALLNPPAEKQRAALRPLLLPYSAIDFDDQNKVQQAIAMSGCLVQYGNDGALCSGIGNNPWAGGFIYVAGNFNSTQLVSHKRGNESLTQAHRLKVSVSLRGQTYRWIAPFEEEAAPARQNQGVRGRWTGFNESEANKPNARPVRDFRGWAWQQAICNQADQDDKDVNCQKNTFFSLRLPIPVLQEALFEKKRPVWPPQDLDQMEVSLSVLPPDSETALLDSKNAPTATPFSLKDLQGNLLPGETLRIRKRDGQESKYDLINLTGAFEQSDESWNIITRLIRRLPVDEYDIPLESRETINTPLANYEVLLKGDVRSVSKSLSVVASRVSWFVGAMLLALTLAWLLIEISIIRRITLLTKRAVSLSRTMKGAGELEQFDISDLRSPDELGVLASCLHDLLRRVKEDVERETIRTEQEKEMWHAVGHEIMSPLQSLMVLHGSPDDQSNRYISRMQQAIRVLYGSASPSEAFQSTVLQVSEIDITLFLKNVADNAPLVGIPDVAYQGTDEVVMVKADEYSLEDVVTHVLRNAERYRKTGSVISIKLQTSETAVTIAIDNDGPHIADDLIDKIFEYGVSDQQDSAANGNRGQGLFVAKTYMAKMGGTISVQNVADGVSFILSLQRGNC</sequence>
<dbReference type="GO" id="GO:0016301">
    <property type="term" value="F:kinase activity"/>
    <property type="evidence" value="ECO:0007669"/>
    <property type="project" value="UniProtKB-KW"/>
</dbReference>
<evidence type="ECO:0000313" key="9">
    <source>
        <dbReference type="EMBL" id="MBC3920654.1"/>
    </source>
</evidence>
<keyword evidence="6" id="KW-0067">ATP-binding</keyword>
<comment type="catalytic activity">
    <reaction evidence="1">
        <text>ATP + protein L-histidine = ADP + protein N-phospho-L-histidine.</text>
        <dbReference type="EC" id="2.7.13.3"/>
    </reaction>
</comment>
<dbReference type="Pfam" id="PF02518">
    <property type="entry name" value="HATPase_c"/>
    <property type="match status" value="1"/>
</dbReference>
<organism evidence="9 10">
    <name type="scientific">Undibacterium hunanense</name>
    <dbReference type="NCBI Taxonomy" id="2762292"/>
    <lineage>
        <taxon>Bacteria</taxon>
        <taxon>Pseudomonadati</taxon>
        <taxon>Pseudomonadota</taxon>
        <taxon>Betaproteobacteria</taxon>
        <taxon>Burkholderiales</taxon>
        <taxon>Oxalobacteraceae</taxon>
        <taxon>Undibacterium</taxon>
    </lineage>
</organism>
<dbReference type="SMART" id="SM00387">
    <property type="entry name" value="HATPase_c"/>
    <property type="match status" value="1"/>
</dbReference>
<protein>
    <recommendedName>
        <fullName evidence="2">histidine kinase</fullName>
        <ecNumber evidence="2">2.7.13.3</ecNumber>
    </recommendedName>
</protein>
<keyword evidence="4" id="KW-0547">Nucleotide-binding</keyword>
<evidence type="ECO:0000256" key="6">
    <source>
        <dbReference type="ARBA" id="ARBA00022840"/>
    </source>
</evidence>
<keyword evidence="3" id="KW-0808">Transferase</keyword>
<dbReference type="Gene3D" id="6.10.340.10">
    <property type="match status" value="1"/>
</dbReference>
<dbReference type="PROSITE" id="PS50109">
    <property type="entry name" value="HIS_KIN"/>
    <property type="match status" value="1"/>
</dbReference>
<name>A0ABR6ZYD2_9BURK</name>
<evidence type="ECO:0000256" key="1">
    <source>
        <dbReference type="ARBA" id="ARBA00000085"/>
    </source>
</evidence>
<keyword evidence="10" id="KW-1185">Reference proteome</keyword>
<evidence type="ECO:0000256" key="5">
    <source>
        <dbReference type="ARBA" id="ARBA00022777"/>
    </source>
</evidence>
<dbReference type="SUPFAM" id="SSF55874">
    <property type="entry name" value="ATPase domain of HSP90 chaperone/DNA topoisomerase II/histidine kinase"/>
    <property type="match status" value="1"/>
</dbReference>
<gene>
    <name evidence="9" type="ORF">H8L32_24530</name>
</gene>
<evidence type="ECO:0000313" key="10">
    <source>
        <dbReference type="Proteomes" id="UP000650424"/>
    </source>
</evidence>
<evidence type="ECO:0000256" key="7">
    <source>
        <dbReference type="SAM" id="Phobius"/>
    </source>
</evidence>
<dbReference type="Proteomes" id="UP000650424">
    <property type="component" value="Unassembled WGS sequence"/>
</dbReference>
<evidence type="ECO:0000256" key="2">
    <source>
        <dbReference type="ARBA" id="ARBA00012438"/>
    </source>
</evidence>
<accession>A0ABR6ZYD2</accession>
<dbReference type="InterPro" id="IPR036890">
    <property type="entry name" value="HATPase_C_sf"/>
</dbReference>
<keyword evidence="7" id="KW-1133">Transmembrane helix</keyword>
<keyword evidence="7" id="KW-0472">Membrane</keyword>
<evidence type="ECO:0000256" key="3">
    <source>
        <dbReference type="ARBA" id="ARBA00022679"/>
    </source>
</evidence>
<dbReference type="InterPro" id="IPR050980">
    <property type="entry name" value="2C_sensor_his_kinase"/>
</dbReference>
<dbReference type="RefSeq" id="WP_186950387.1">
    <property type="nucleotide sequence ID" value="NZ_JACOGF010000018.1"/>
</dbReference>
<comment type="caution">
    <text evidence="9">The sequence shown here is derived from an EMBL/GenBank/DDBJ whole genome shotgun (WGS) entry which is preliminary data.</text>
</comment>
<dbReference type="InterPro" id="IPR003594">
    <property type="entry name" value="HATPase_dom"/>
</dbReference>
<proteinExistence type="predicted"/>
<dbReference type="PANTHER" id="PTHR44936">
    <property type="entry name" value="SENSOR PROTEIN CREC"/>
    <property type="match status" value="1"/>
</dbReference>
<evidence type="ECO:0000256" key="4">
    <source>
        <dbReference type="ARBA" id="ARBA00022741"/>
    </source>
</evidence>
<dbReference type="EC" id="2.7.13.3" evidence="2"/>